<dbReference type="EMBL" id="PVWQ01000026">
    <property type="protein sequence ID" value="RDW57847.1"/>
    <property type="molecule type" value="Genomic_DNA"/>
</dbReference>
<gene>
    <name evidence="1" type="ORF">DSM5745_11365</name>
</gene>
<dbReference type="RefSeq" id="XP_026598016.1">
    <property type="nucleotide sequence ID" value="XM_026753381.1"/>
</dbReference>
<evidence type="ECO:0000313" key="1">
    <source>
        <dbReference type="EMBL" id="RDW57847.1"/>
    </source>
</evidence>
<proteinExistence type="predicted"/>
<evidence type="ECO:0000313" key="2">
    <source>
        <dbReference type="Proteomes" id="UP000256690"/>
    </source>
</evidence>
<name>A0A3D8Q824_9EURO</name>
<sequence>MIPRTFEAKNNTKTNVVKQATTKSALWARLRPPSPVACSRYRAKHSTIDWQNATAIHWLAIVGPRWAGLTRKSCKMAISPATVKDSAANIAIRITAVCAALAGTSPQDKVLFWTSQCETENEIAAFEMIAKRTVAVEGRAVGASAPAGREVGLGLALVSVSVPCAGSRSRFAGAATGVSRLWYRDLK</sequence>
<dbReference type="Proteomes" id="UP000256690">
    <property type="component" value="Unassembled WGS sequence"/>
</dbReference>
<keyword evidence="2" id="KW-1185">Reference proteome</keyword>
<comment type="caution">
    <text evidence="1">The sequence shown here is derived from an EMBL/GenBank/DDBJ whole genome shotgun (WGS) entry which is preliminary data.</text>
</comment>
<reference evidence="1 2" key="1">
    <citation type="journal article" date="2018" name="IMA Fungus">
        <title>IMA Genome-F 9: Draft genome sequence of Annulohypoxylon stygium, Aspergillus mulundensis, Berkeleyomyces basicola (syn. Thielaviopsis basicola), Ceratocystis smalleyi, two Cercospora beticola strains, Coleophoma cylindrospora, Fusarium fracticaudum, Phialophora cf. hyalina, and Morchella septimelata.</title>
        <authorList>
            <person name="Wingfield B.D."/>
            <person name="Bills G.F."/>
            <person name="Dong Y."/>
            <person name="Huang W."/>
            <person name="Nel W.J."/>
            <person name="Swalarsk-Parry B.S."/>
            <person name="Vaghefi N."/>
            <person name="Wilken P.M."/>
            <person name="An Z."/>
            <person name="de Beer Z.W."/>
            <person name="De Vos L."/>
            <person name="Chen L."/>
            <person name="Duong T.A."/>
            <person name="Gao Y."/>
            <person name="Hammerbacher A."/>
            <person name="Kikkert J.R."/>
            <person name="Li Y."/>
            <person name="Li H."/>
            <person name="Li K."/>
            <person name="Li Q."/>
            <person name="Liu X."/>
            <person name="Ma X."/>
            <person name="Naidoo K."/>
            <person name="Pethybridge S.J."/>
            <person name="Sun J."/>
            <person name="Steenkamp E.T."/>
            <person name="van der Nest M.A."/>
            <person name="van Wyk S."/>
            <person name="Wingfield M.J."/>
            <person name="Xiong C."/>
            <person name="Yue Q."/>
            <person name="Zhang X."/>
        </authorList>
    </citation>
    <scope>NUCLEOTIDE SEQUENCE [LARGE SCALE GENOMIC DNA]</scope>
    <source>
        <strain evidence="1 2">DSM 5745</strain>
    </source>
</reference>
<protein>
    <submittedName>
        <fullName evidence="1">Uncharacterized protein</fullName>
    </submittedName>
</protein>
<dbReference type="AlphaFoldDB" id="A0A3D8Q824"/>
<accession>A0A3D8Q824</accession>
<organism evidence="1 2">
    <name type="scientific">Aspergillus mulundensis</name>
    <dbReference type="NCBI Taxonomy" id="1810919"/>
    <lineage>
        <taxon>Eukaryota</taxon>
        <taxon>Fungi</taxon>
        <taxon>Dikarya</taxon>
        <taxon>Ascomycota</taxon>
        <taxon>Pezizomycotina</taxon>
        <taxon>Eurotiomycetes</taxon>
        <taxon>Eurotiomycetidae</taxon>
        <taxon>Eurotiales</taxon>
        <taxon>Aspergillaceae</taxon>
        <taxon>Aspergillus</taxon>
        <taxon>Aspergillus subgen. Nidulantes</taxon>
    </lineage>
</organism>
<dbReference type="GeneID" id="38121735"/>